<dbReference type="GO" id="GO:0034986">
    <property type="term" value="F:iron chaperone activity"/>
    <property type="evidence" value="ECO:0007669"/>
    <property type="project" value="TreeGrafter"/>
</dbReference>
<dbReference type="InterPro" id="IPR036524">
    <property type="entry name" value="Frataxin/CyaY_sf"/>
</dbReference>
<comment type="subcellular location">
    <subcellularLocation>
        <location evidence="1">Mitochondrion</location>
    </subcellularLocation>
</comment>
<keyword evidence="11" id="KW-0496">Mitochondrion</keyword>
<evidence type="ECO:0000256" key="3">
    <source>
        <dbReference type="ARBA" id="ARBA00013107"/>
    </source>
</evidence>
<dbReference type="OrthoDB" id="1897642at2759"/>
<dbReference type="GO" id="GO:0005739">
    <property type="term" value="C:mitochondrion"/>
    <property type="evidence" value="ECO:0007669"/>
    <property type="project" value="UniProtKB-SubCell"/>
</dbReference>
<evidence type="ECO:0000256" key="9">
    <source>
        <dbReference type="ARBA" id="ARBA00023004"/>
    </source>
</evidence>
<keyword evidence="4" id="KW-0409">Iron storage</keyword>
<dbReference type="GO" id="GO:0004322">
    <property type="term" value="F:ferroxidase activity"/>
    <property type="evidence" value="ECO:0007669"/>
    <property type="project" value="UniProtKB-EC"/>
</dbReference>
<evidence type="ECO:0000256" key="6">
    <source>
        <dbReference type="ARBA" id="ARBA00022496"/>
    </source>
</evidence>
<dbReference type="PANTHER" id="PTHR16821">
    <property type="entry name" value="FRATAXIN"/>
    <property type="match status" value="1"/>
</dbReference>
<dbReference type="GO" id="GO:0051537">
    <property type="term" value="F:2 iron, 2 sulfur cluster binding"/>
    <property type="evidence" value="ECO:0007669"/>
    <property type="project" value="TreeGrafter"/>
</dbReference>
<evidence type="ECO:0000256" key="1">
    <source>
        <dbReference type="ARBA" id="ARBA00004173"/>
    </source>
</evidence>
<keyword evidence="7" id="KW-0809">Transit peptide</keyword>
<dbReference type="GO" id="GO:0008199">
    <property type="term" value="F:ferric iron binding"/>
    <property type="evidence" value="ECO:0007669"/>
    <property type="project" value="InterPro"/>
</dbReference>
<dbReference type="STRING" id="554065.E1Z9N9"/>
<dbReference type="GO" id="GO:0006826">
    <property type="term" value="P:iron ion transport"/>
    <property type="evidence" value="ECO:0007669"/>
    <property type="project" value="UniProtKB-KW"/>
</dbReference>
<dbReference type="PANTHER" id="PTHR16821:SF2">
    <property type="entry name" value="FRATAXIN, MITOCHONDRIAL"/>
    <property type="match status" value="1"/>
</dbReference>
<dbReference type="PROSITE" id="PS50810">
    <property type="entry name" value="FRATAXIN_2"/>
    <property type="match status" value="1"/>
</dbReference>
<dbReference type="InterPro" id="IPR002908">
    <property type="entry name" value="Frataxin/CyaY"/>
</dbReference>
<keyword evidence="8" id="KW-0560">Oxidoreductase</keyword>
<organism evidence="14">
    <name type="scientific">Chlorella variabilis</name>
    <name type="common">Green alga</name>
    <dbReference type="NCBI Taxonomy" id="554065"/>
    <lineage>
        <taxon>Eukaryota</taxon>
        <taxon>Viridiplantae</taxon>
        <taxon>Chlorophyta</taxon>
        <taxon>core chlorophytes</taxon>
        <taxon>Trebouxiophyceae</taxon>
        <taxon>Chlorellales</taxon>
        <taxon>Chlorellaceae</taxon>
        <taxon>Chlorella clade</taxon>
        <taxon>Chlorella</taxon>
    </lineage>
</organism>
<dbReference type="GeneID" id="17356812"/>
<dbReference type="PRINTS" id="PR00904">
    <property type="entry name" value="FRATAXIN"/>
</dbReference>
<gene>
    <name evidence="13" type="ORF">CHLNCDRAFT_20883</name>
</gene>
<dbReference type="GO" id="GO:0016226">
    <property type="term" value="P:iron-sulfur cluster assembly"/>
    <property type="evidence" value="ECO:0007669"/>
    <property type="project" value="InterPro"/>
</dbReference>
<evidence type="ECO:0000256" key="10">
    <source>
        <dbReference type="ARBA" id="ARBA00023065"/>
    </source>
</evidence>
<dbReference type="Gene3D" id="3.30.920.10">
    <property type="entry name" value="Frataxin/CyaY"/>
    <property type="match status" value="1"/>
</dbReference>
<evidence type="ECO:0000256" key="7">
    <source>
        <dbReference type="ARBA" id="ARBA00022946"/>
    </source>
</evidence>
<evidence type="ECO:0000256" key="11">
    <source>
        <dbReference type="ARBA" id="ARBA00023128"/>
    </source>
</evidence>
<keyword evidence="9" id="KW-0408">Iron</keyword>
<dbReference type="EC" id="1.16.3.1" evidence="3"/>
<dbReference type="GO" id="GO:0006879">
    <property type="term" value="P:intracellular iron ion homeostasis"/>
    <property type="evidence" value="ECO:0007669"/>
    <property type="project" value="UniProtKB-KW"/>
</dbReference>
<dbReference type="KEGG" id="cvr:CHLNCDRAFT_20883"/>
<protein>
    <recommendedName>
        <fullName evidence="3">ferroxidase</fullName>
        <ecNumber evidence="3">1.16.3.1</ecNumber>
    </recommendedName>
</protein>
<keyword evidence="10" id="KW-0406">Ion transport</keyword>
<evidence type="ECO:0000256" key="5">
    <source>
        <dbReference type="ARBA" id="ARBA00022448"/>
    </source>
</evidence>
<dbReference type="PROSITE" id="PS01344">
    <property type="entry name" value="FRATAXIN_1"/>
    <property type="match status" value="1"/>
</dbReference>
<feature type="non-terminal residue" evidence="13">
    <location>
        <position position="1"/>
    </location>
</feature>
<dbReference type="Pfam" id="PF01491">
    <property type="entry name" value="Frataxin_Cyay"/>
    <property type="match status" value="1"/>
</dbReference>
<dbReference type="SUPFAM" id="SSF55387">
    <property type="entry name" value="Frataxin/Nqo15-like"/>
    <property type="match status" value="1"/>
</dbReference>
<comment type="catalytic activity">
    <reaction evidence="12">
        <text>4 Fe(2+) + O2 + 4 H(+) = 4 Fe(3+) + 2 H2O</text>
        <dbReference type="Rhea" id="RHEA:11148"/>
        <dbReference type="ChEBI" id="CHEBI:15377"/>
        <dbReference type="ChEBI" id="CHEBI:15378"/>
        <dbReference type="ChEBI" id="CHEBI:15379"/>
        <dbReference type="ChEBI" id="CHEBI:29033"/>
        <dbReference type="ChEBI" id="CHEBI:29034"/>
        <dbReference type="EC" id="1.16.3.1"/>
    </reaction>
</comment>
<keyword evidence="6" id="KW-0410">Iron transport</keyword>
<keyword evidence="5" id="KW-0813">Transport</keyword>
<accession>E1Z9N9</accession>
<dbReference type="Proteomes" id="UP000008141">
    <property type="component" value="Unassembled WGS sequence"/>
</dbReference>
<evidence type="ECO:0000256" key="8">
    <source>
        <dbReference type="ARBA" id="ARBA00023002"/>
    </source>
</evidence>
<keyword evidence="14" id="KW-1185">Reference proteome</keyword>
<sequence length="96" mass="10844">LQQGVLTVRLGDFGTYVINKQTPNRQIWMSSPLSGPVRYDWGPGKWVYHRDGHDLHTRLSEELKKLTGHELDLSPCFACGKLNVCQGEQCDNGMNT</sequence>
<proteinExistence type="inferred from homology"/>
<dbReference type="GO" id="GO:0008198">
    <property type="term" value="F:ferrous iron binding"/>
    <property type="evidence" value="ECO:0007669"/>
    <property type="project" value="TreeGrafter"/>
</dbReference>
<evidence type="ECO:0000256" key="2">
    <source>
        <dbReference type="ARBA" id="ARBA00008183"/>
    </source>
</evidence>
<name>E1Z9N9_CHLVA</name>
<dbReference type="InterPro" id="IPR017789">
    <property type="entry name" value="Frataxin"/>
</dbReference>
<dbReference type="InterPro" id="IPR020895">
    <property type="entry name" value="Frataxin_CS"/>
</dbReference>
<dbReference type="SMART" id="SM01219">
    <property type="entry name" value="Frataxin_Cyay"/>
    <property type="match status" value="1"/>
</dbReference>
<dbReference type="InParanoid" id="E1Z9N9"/>
<dbReference type="RefSeq" id="XP_005849657.1">
    <property type="nucleotide sequence ID" value="XM_005849595.1"/>
</dbReference>
<dbReference type="EMBL" id="GL433839">
    <property type="protein sequence ID" value="EFN57555.1"/>
    <property type="molecule type" value="Genomic_DNA"/>
</dbReference>
<reference evidence="13 14" key="1">
    <citation type="journal article" date="2010" name="Plant Cell">
        <title>The Chlorella variabilis NC64A genome reveals adaptation to photosymbiosis, coevolution with viruses, and cryptic sex.</title>
        <authorList>
            <person name="Blanc G."/>
            <person name="Duncan G."/>
            <person name="Agarkova I."/>
            <person name="Borodovsky M."/>
            <person name="Gurnon J."/>
            <person name="Kuo A."/>
            <person name="Lindquist E."/>
            <person name="Lucas S."/>
            <person name="Pangilinan J."/>
            <person name="Polle J."/>
            <person name="Salamov A."/>
            <person name="Terry A."/>
            <person name="Yamada T."/>
            <person name="Dunigan D.D."/>
            <person name="Grigoriev I.V."/>
            <person name="Claverie J.M."/>
            <person name="Van Etten J.L."/>
        </authorList>
    </citation>
    <scope>NUCLEOTIDE SEQUENCE [LARGE SCALE GENOMIC DNA]</scope>
    <source>
        <strain evidence="13 14">NC64A</strain>
    </source>
</reference>
<evidence type="ECO:0000313" key="13">
    <source>
        <dbReference type="EMBL" id="EFN57555.1"/>
    </source>
</evidence>
<dbReference type="NCBIfam" id="TIGR03421">
    <property type="entry name" value="FeS_CyaY"/>
    <property type="match status" value="1"/>
</dbReference>
<evidence type="ECO:0000313" key="14">
    <source>
        <dbReference type="Proteomes" id="UP000008141"/>
    </source>
</evidence>
<dbReference type="AlphaFoldDB" id="E1Z9N9"/>
<evidence type="ECO:0000256" key="12">
    <source>
        <dbReference type="ARBA" id="ARBA00047990"/>
    </source>
</evidence>
<comment type="similarity">
    <text evidence="2">Belongs to the frataxin family.</text>
</comment>
<dbReference type="SMR" id="E1Z9N9"/>
<dbReference type="eggNOG" id="KOG3413">
    <property type="taxonomic scope" value="Eukaryota"/>
</dbReference>
<dbReference type="NCBIfam" id="TIGR03422">
    <property type="entry name" value="mito_frataxin"/>
    <property type="match status" value="1"/>
</dbReference>
<evidence type="ECO:0000256" key="4">
    <source>
        <dbReference type="ARBA" id="ARBA00022434"/>
    </source>
</evidence>